<dbReference type="SMART" id="SM00360">
    <property type="entry name" value="RRM"/>
    <property type="match status" value="2"/>
</dbReference>
<feature type="compositionally biased region" description="Gly residues" evidence="5">
    <location>
        <begin position="104"/>
        <end position="114"/>
    </location>
</feature>
<dbReference type="InterPro" id="IPR012975">
    <property type="entry name" value="NOPS"/>
</dbReference>
<reference evidence="8" key="1">
    <citation type="submission" date="2010-06" db="EMBL/GenBank/DDBJ databases">
        <authorList>
            <person name="Jiang H."/>
            <person name="Abraham K."/>
            <person name="Ali S."/>
            <person name="Alsbrooks S.L."/>
            <person name="Anim B.N."/>
            <person name="Anosike U.S."/>
            <person name="Attaway T."/>
            <person name="Bandaranaike D.P."/>
            <person name="Battles P.K."/>
            <person name="Bell S.N."/>
            <person name="Bell A.V."/>
            <person name="Beltran B."/>
            <person name="Bickham C."/>
            <person name="Bustamante Y."/>
            <person name="Caleb T."/>
            <person name="Canada A."/>
            <person name="Cardenas V."/>
            <person name="Carter K."/>
            <person name="Chacko J."/>
            <person name="Chandrabose M.N."/>
            <person name="Chavez D."/>
            <person name="Chavez A."/>
            <person name="Chen L."/>
            <person name="Chu H.-S."/>
            <person name="Claassen K.J."/>
            <person name="Cockrell R."/>
            <person name="Collins M."/>
            <person name="Cooper J.A."/>
            <person name="Cree A."/>
            <person name="Curry S.M."/>
            <person name="Da Y."/>
            <person name="Dao M.D."/>
            <person name="Das B."/>
            <person name="Davila M.-L."/>
            <person name="Davy-Carroll L."/>
            <person name="Denson S."/>
            <person name="Dinh H."/>
            <person name="Ebong V.E."/>
            <person name="Edwards J.R."/>
            <person name="Egan A."/>
            <person name="El-Daye J."/>
            <person name="Escobedo L."/>
            <person name="Fernandez S."/>
            <person name="Fernando P.R."/>
            <person name="Flagg N."/>
            <person name="Forbes L.D."/>
            <person name="Fowler R.G."/>
            <person name="Fu Q."/>
            <person name="Gabisi R.A."/>
            <person name="Ganer J."/>
            <person name="Garbino Pronczuk A."/>
            <person name="Garcia R.M."/>
            <person name="Garner T."/>
            <person name="Garrett T.E."/>
            <person name="Gonzalez D.A."/>
            <person name="Hamid H."/>
            <person name="Hawkins E.S."/>
            <person name="Hirani K."/>
            <person name="Hogues M.E."/>
            <person name="Hollins B."/>
            <person name="Hsiao C.-H."/>
            <person name="Jabil R."/>
            <person name="James M.L."/>
            <person name="Jhangiani S.N."/>
            <person name="Johnson B."/>
            <person name="Johnson Q."/>
            <person name="Joshi V."/>
            <person name="Kalu J.B."/>
            <person name="Kam C."/>
            <person name="Kashfia A."/>
            <person name="Keebler J."/>
            <person name="Kisamo H."/>
            <person name="Kovar C.L."/>
            <person name="Lago L.A."/>
            <person name="Lai C.-Y."/>
            <person name="Laidlaw J."/>
            <person name="Lara F."/>
            <person name="Le T.-K."/>
            <person name="Lee S.L."/>
            <person name="Legall F.H."/>
            <person name="Lemon S.J."/>
            <person name="Lewis L.R."/>
            <person name="Li B."/>
            <person name="Liu Y."/>
            <person name="Liu Y.-S."/>
            <person name="Lopez J."/>
            <person name="Lozado R.J."/>
            <person name="Lu J."/>
            <person name="Madu R.C."/>
            <person name="Maheshwari M."/>
            <person name="Maheshwari R."/>
            <person name="Malloy K."/>
            <person name="Martinez E."/>
            <person name="Mathew T."/>
            <person name="Mercado I.C."/>
            <person name="Mercado C."/>
            <person name="Meyer B."/>
            <person name="Montgomery K."/>
            <person name="Morgan M.B."/>
            <person name="Munidasa M."/>
            <person name="Nazareth L.V."/>
            <person name="Nelson J."/>
            <person name="Ng B.M."/>
            <person name="Nguyen N.B."/>
            <person name="Nguyen P.Q."/>
            <person name="Nguyen T."/>
            <person name="Obregon M."/>
            <person name="Okwuonu G.O."/>
            <person name="Onwere C.G."/>
            <person name="Orozco G."/>
            <person name="Parra A."/>
            <person name="Patel S."/>
            <person name="Patil S."/>
            <person name="Perez A."/>
            <person name="Perez Y."/>
            <person name="Pham C."/>
            <person name="Primus E.L."/>
            <person name="Pu L.-L."/>
            <person name="Puazo M."/>
            <person name="Qin X."/>
            <person name="Quiroz J.B."/>
            <person name="Reese J."/>
            <person name="Richards S."/>
            <person name="Rives C.M."/>
            <person name="Robberts R."/>
            <person name="Ruiz S.J."/>
            <person name="Ruiz M.J."/>
            <person name="Santibanez J."/>
            <person name="Schneider B.W."/>
            <person name="Sisson I."/>
            <person name="Smith M."/>
            <person name="Sodergren E."/>
            <person name="Song X.-Z."/>
            <person name="Song B.B."/>
            <person name="Summersgill H."/>
            <person name="Thelus R."/>
            <person name="Thornton R.D."/>
            <person name="Trejos Z.Y."/>
            <person name="Usmani K."/>
            <person name="Vattathil S."/>
            <person name="Villasana D."/>
            <person name="Walker D.L."/>
            <person name="Wang S."/>
            <person name="Wang K."/>
            <person name="White C.S."/>
            <person name="Williams A.C."/>
            <person name="Williamson J."/>
            <person name="Wilson K."/>
            <person name="Woghiren I.O."/>
            <person name="Woodworth J.R."/>
            <person name="Worley K.C."/>
            <person name="Wright R.A."/>
            <person name="Wu W."/>
            <person name="Young L."/>
            <person name="Zhang L."/>
            <person name="Zhang J."/>
            <person name="Zhu Y."/>
            <person name="Muzny D.M."/>
            <person name="Weinstock G."/>
            <person name="Gibbs R.A."/>
        </authorList>
    </citation>
    <scope>NUCLEOTIDE SEQUENCE [LARGE SCALE GENOMIC DNA]</scope>
    <source>
        <strain evidence="8">LSR1</strain>
    </source>
</reference>
<dbReference type="RefSeq" id="XP_008179282.1">
    <property type="nucleotide sequence ID" value="XM_008181060.2"/>
</dbReference>
<keyword evidence="8" id="KW-1185">Reference proteome</keyword>
<dbReference type="GeneID" id="100163062"/>
<evidence type="ECO:0000256" key="3">
    <source>
        <dbReference type="PROSITE-ProRule" id="PRU00176"/>
    </source>
</evidence>
<keyword evidence="4" id="KW-0175">Coiled coil</keyword>
<feature type="coiled-coil region" evidence="4">
    <location>
        <begin position="360"/>
        <end position="401"/>
    </location>
</feature>
<feature type="domain" description="RRM" evidence="6">
    <location>
        <begin position="160"/>
        <end position="231"/>
    </location>
</feature>
<name>A0A8R1X395_ACYPI</name>
<evidence type="ECO:0000259" key="6">
    <source>
        <dbReference type="PROSITE" id="PS50102"/>
    </source>
</evidence>
<dbReference type="PANTHER" id="PTHR23189">
    <property type="entry name" value="RNA RECOGNITION MOTIF-CONTAINING"/>
    <property type="match status" value="1"/>
</dbReference>
<feature type="domain" description="RRM" evidence="6">
    <location>
        <begin position="233"/>
        <end position="314"/>
    </location>
</feature>
<feature type="compositionally biased region" description="Basic and acidic residues" evidence="5">
    <location>
        <begin position="535"/>
        <end position="556"/>
    </location>
</feature>
<evidence type="ECO:0000256" key="4">
    <source>
        <dbReference type="SAM" id="Coils"/>
    </source>
</evidence>
<feature type="region of interest" description="Disordered" evidence="5">
    <location>
        <begin position="1"/>
        <end position="124"/>
    </location>
</feature>
<dbReference type="SUPFAM" id="SSF54928">
    <property type="entry name" value="RNA-binding domain, RBD"/>
    <property type="match status" value="1"/>
</dbReference>
<dbReference type="Gene3D" id="3.30.70.330">
    <property type="match status" value="2"/>
</dbReference>
<dbReference type="CDD" id="cd12945">
    <property type="entry name" value="NOPS_NONA_like"/>
    <property type="match status" value="1"/>
</dbReference>
<dbReference type="CDD" id="cd12333">
    <property type="entry name" value="RRM2_p54nrb_like"/>
    <property type="match status" value="1"/>
</dbReference>
<feature type="compositionally biased region" description="Basic and acidic residues" evidence="5">
    <location>
        <begin position="54"/>
        <end position="84"/>
    </location>
</feature>
<evidence type="ECO:0000313" key="8">
    <source>
        <dbReference type="Proteomes" id="UP000007819"/>
    </source>
</evidence>
<reference evidence="7" key="2">
    <citation type="submission" date="2022-06" db="UniProtKB">
        <authorList>
            <consortium name="EnsemblMetazoa"/>
        </authorList>
    </citation>
    <scope>IDENTIFICATION</scope>
</reference>
<feature type="compositionally biased region" description="Gly residues" evidence="5">
    <location>
        <begin position="35"/>
        <end position="44"/>
    </location>
</feature>
<proteinExistence type="predicted"/>
<evidence type="ECO:0000256" key="5">
    <source>
        <dbReference type="SAM" id="MobiDB-lite"/>
    </source>
</evidence>
<dbReference type="OrthoDB" id="10067824at2759"/>
<keyword evidence="2 3" id="KW-0694">RNA-binding</keyword>
<organism evidence="7 8">
    <name type="scientific">Acyrthosiphon pisum</name>
    <name type="common">Pea aphid</name>
    <dbReference type="NCBI Taxonomy" id="7029"/>
    <lineage>
        <taxon>Eukaryota</taxon>
        <taxon>Metazoa</taxon>
        <taxon>Ecdysozoa</taxon>
        <taxon>Arthropoda</taxon>
        <taxon>Hexapoda</taxon>
        <taxon>Insecta</taxon>
        <taxon>Pterygota</taxon>
        <taxon>Neoptera</taxon>
        <taxon>Paraneoptera</taxon>
        <taxon>Hemiptera</taxon>
        <taxon>Sternorrhyncha</taxon>
        <taxon>Aphidomorpha</taxon>
        <taxon>Aphidoidea</taxon>
        <taxon>Aphididae</taxon>
        <taxon>Macrosiphini</taxon>
        <taxon>Acyrthosiphon</taxon>
    </lineage>
</organism>
<dbReference type="EnsemblMetazoa" id="XM_008181060.3">
    <property type="protein sequence ID" value="XP_008179282.1"/>
    <property type="gene ID" value="LOC100163062"/>
</dbReference>
<dbReference type="Pfam" id="PF08075">
    <property type="entry name" value="NOPS"/>
    <property type="match status" value="1"/>
</dbReference>
<dbReference type="InterPro" id="IPR035979">
    <property type="entry name" value="RBD_domain_sf"/>
</dbReference>
<feature type="compositionally biased region" description="Basic and acidic residues" evidence="5">
    <location>
        <begin position="413"/>
        <end position="457"/>
    </location>
</feature>
<dbReference type="FunFam" id="3.30.70.330:FF:000043">
    <property type="entry name" value="paraspeckle component 1 isoform X1"/>
    <property type="match status" value="1"/>
</dbReference>
<feature type="region of interest" description="Disordered" evidence="5">
    <location>
        <begin position="413"/>
        <end position="479"/>
    </location>
</feature>
<dbReference type="InterPro" id="IPR000504">
    <property type="entry name" value="RRM_dom"/>
</dbReference>
<dbReference type="Gene3D" id="6.10.250.1170">
    <property type="match status" value="1"/>
</dbReference>
<dbReference type="Pfam" id="PF00076">
    <property type="entry name" value="RRM_1"/>
    <property type="match status" value="2"/>
</dbReference>
<feature type="region of interest" description="Disordered" evidence="5">
    <location>
        <begin position="520"/>
        <end position="556"/>
    </location>
</feature>
<keyword evidence="1" id="KW-0677">Repeat</keyword>
<feature type="compositionally biased region" description="Basic and acidic residues" evidence="5">
    <location>
        <begin position="1"/>
        <end position="10"/>
    </location>
</feature>
<dbReference type="InterPro" id="IPR012677">
    <property type="entry name" value="Nucleotide-bd_a/b_plait_sf"/>
</dbReference>
<evidence type="ECO:0000256" key="1">
    <source>
        <dbReference type="ARBA" id="ARBA00022737"/>
    </source>
</evidence>
<sequence length="556" mass="63648">MAQIKDEKISDTSLNGPNAHHGPSPNHKPKEEFHGGGGGRGGRGNRFQPYGGPNRDRKGGPPRDNMPRGEFRNDNNHGDNHQGDNDIMNRGNRNHSESGRGGRRGGGVGGGVFRGGPPNRGDDRLTRADALWNERLMQIMGPTHELPQTDTTERKFLSQCRLYIGNLVDCTEEELIEMFKPYGEVSENFLNKEKMFAFIRLDYRTNAEKAKRELDGQTRKGRMLKIRFAPIAAAIKVKNLTPFVSNELLEYAFSIFGDIERCQVMVDERGNSTGEGIIEFSRKNAASNALKRCSEGCFFLTSSLRPCVVETYEFVDSSDGLPDKLLPKKTMDFQKQRDVGPRFANPNSFEHEFGTRWKQLAELYKSKEDALKREMKLEEEKLEAQMEYARYEHETEMLREQLRQREMDRERQKMEWEMKERQAEDQRLREGDIFRRQSEDLSMRMHHQDEEMRRRQQDNSSFMQDHRGGPGKPQFDGPPIPVEGMSVRELEAITAQGGMGGESQVANQESTPFVETFVRDNQGVLPPPGLFDAGPRGDRGGRWGQDRRNGQDRRRF</sequence>
<protein>
    <recommendedName>
        <fullName evidence="6">RRM domain-containing protein</fullName>
    </recommendedName>
</protein>
<dbReference type="PROSITE" id="PS50102">
    <property type="entry name" value="RRM"/>
    <property type="match status" value="2"/>
</dbReference>
<dbReference type="AlphaFoldDB" id="A0A8R1X395"/>
<evidence type="ECO:0000256" key="2">
    <source>
        <dbReference type="ARBA" id="ARBA00022884"/>
    </source>
</evidence>
<dbReference type="Proteomes" id="UP000007819">
    <property type="component" value="Chromosome A3"/>
</dbReference>
<dbReference type="GO" id="GO:0003723">
    <property type="term" value="F:RNA binding"/>
    <property type="evidence" value="ECO:0007669"/>
    <property type="project" value="UniProtKB-UniRule"/>
</dbReference>
<accession>A0A8R1X395</accession>
<evidence type="ECO:0000313" key="7">
    <source>
        <dbReference type="EnsemblMetazoa" id="XP_008179282.1"/>
    </source>
</evidence>